<evidence type="ECO:0000313" key="4">
    <source>
        <dbReference type="EMBL" id="MDQ0256093.1"/>
    </source>
</evidence>
<gene>
    <name evidence="4" type="ORF">J2S74_003492</name>
</gene>
<feature type="transmembrane region" description="Helical" evidence="3">
    <location>
        <begin position="77"/>
        <end position="95"/>
    </location>
</feature>
<dbReference type="EMBL" id="JAUSUG010000014">
    <property type="protein sequence ID" value="MDQ0256093.1"/>
    <property type="molecule type" value="Genomic_DNA"/>
</dbReference>
<keyword evidence="2" id="KW-0406">Ion transport</keyword>
<name>A0ABT9ZXX7_9BACI</name>
<evidence type="ECO:0000256" key="2">
    <source>
        <dbReference type="ARBA" id="ARBA00023065"/>
    </source>
</evidence>
<keyword evidence="1" id="KW-0375">Hydrogen ion transport</keyword>
<dbReference type="Proteomes" id="UP001230005">
    <property type="component" value="Unassembled WGS sequence"/>
</dbReference>
<feature type="transmembrane region" description="Helical" evidence="3">
    <location>
        <begin position="44"/>
        <end position="65"/>
    </location>
</feature>
<reference evidence="4 5" key="1">
    <citation type="submission" date="2023-07" db="EMBL/GenBank/DDBJ databases">
        <title>Genomic Encyclopedia of Type Strains, Phase IV (KMG-IV): sequencing the most valuable type-strain genomes for metagenomic binning, comparative biology and taxonomic classification.</title>
        <authorList>
            <person name="Goeker M."/>
        </authorList>
    </citation>
    <scope>NUCLEOTIDE SEQUENCE [LARGE SCALE GENOMIC DNA]</scope>
    <source>
        <strain evidence="4 5">DSM 9768</strain>
    </source>
</reference>
<organism evidence="4 5">
    <name type="scientific">Evansella vedderi</name>
    <dbReference type="NCBI Taxonomy" id="38282"/>
    <lineage>
        <taxon>Bacteria</taxon>
        <taxon>Bacillati</taxon>
        <taxon>Bacillota</taxon>
        <taxon>Bacilli</taxon>
        <taxon>Bacillales</taxon>
        <taxon>Bacillaceae</taxon>
        <taxon>Evansella</taxon>
    </lineage>
</organism>
<keyword evidence="3" id="KW-0472">Membrane</keyword>
<keyword evidence="5" id="KW-1185">Reference proteome</keyword>
<comment type="caution">
    <text evidence="4">The sequence shown here is derived from an EMBL/GenBank/DDBJ whole genome shotgun (WGS) entry which is preliminary data.</text>
</comment>
<feature type="transmembrane region" description="Helical" evidence="3">
    <location>
        <begin position="6"/>
        <end position="24"/>
    </location>
</feature>
<protein>
    <submittedName>
        <fullName evidence="4">F0F1-type ATP synthase membrane subunit c/vacuolar-type H+-ATPase subunit K</fullName>
    </submittedName>
</protein>
<dbReference type="InterPro" id="IPR038662">
    <property type="entry name" value="ATP_synth_F0_csu_sf"/>
</dbReference>
<proteinExistence type="predicted"/>
<evidence type="ECO:0000313" key="5">
    <source>
        <dbReference type="Proteomes" id="UP001230005"/>
    </source>
</evidence>
<keyword evidence="3" id="KW-1133">Transmembrane helix</keyword>
<dbReference type="Gene3D" id="1.20.20.10">
    <property type="entry name" value="F1F0 ATP synthase subunit C"/>
    <property type="match status" value="1"/>
</dbReference>
<keyword evidence="2" id="KW-0813">Transport</keyword>
<dbReference type="RefSeq" id="WP_307327689.1">
    <property type="nucleotide sequence ID" value="NZ_JAUSUG010000014.1"/>
</dbReference>
<evidence type="ECO:0000256" key="1">
    <source>
        <dbReference type="ARBA" id="ARBA00022781"/>
    </source>
</evidence>
<accession>A0ABT9ZXX7</accession>
<evidence type="ECO:0000256" key="3">
    <source>
        <dbReference type="SAM" id="Phobius"/>
    </source>
</evidence>
<sequence>MEYIFVLASVIFVLGFIFIFQGLMNKIIHEEVTKDVIQKMQTKLFIRVALFEVIPIFMVIGAFIFMEGQEQRVDPTIPIVIILSVFLLGAFRIFMSFRDVKASVKVNELINPIQTLFFISIPLLGAIPIISIIMLIIVSG</sequence>
<keyword evidence="3" id="KW-0812">Transmembrane</keyword>
<feature type="transmembrane region" description="Helical" evidence="3">
    <location>
        <begin position="116"/>
        <end position="138"/>
    </location>
</feature>